<evidence type="ECO:0000256" key="2">
    <source>
        <dbReference type="ARBA" id="ARBA00008472"/>
    </source>
</evidence>
<keyword evidence="9" id="KW-0679">Respiratory chain</keyword>
<keyword evidence="5 9" id="KW-0812">Transmembrane</keyword>
<comment type="similarity">
    <text evidence="2 9">Belongs to the complex I subunit 3 family.</text>
</comment>
<dbReference type="Pfam" id="PF00507">
    <property type="entry name" value="Oxidored_q4"/>
    <property type="match status" value="1"/>
</dbReference>
<evidence type="ECO:0000256" key="7">
    <source>
        <dbReference type="ARBA" id="ARBA00023136"/>
    </source>
</evidence>
<comment type="catalytic activity">
    <reaction evidence="8 9">
        <text>a ubiquinone + NADH + 5 H(+)(in) = a ubiquinol + NAD(+) + 4 H(+)(out)</text>
        <dbReference type="Rhea" id="RHEA:29091"/>
        <dbReference type="Rhea" id="RHEA-COMP:9565"/>
        <dbReference type="Rhea" id="RHEA-COMP:9566"/>
        <dbReference type="ChEBI" id="CHEBI:15378"/>
        <dbReference type="ChEBI" id="CHEBI:16389"/>
        <dbReference type="ChEBI" id="CHEBI:17976"/>
        <dbReference type="ChEBI" id="CHEBI:57540"/>
        <dbReference type="ChEBI" id="CHEBI:57945"/>
        <dbReference type="EC" id="7.1.1.2"/>
    </reaction>
</comment>
<keyword evidence="9 10" id="KW-0496">Mitochondrion</keyword>
<evidence type="ECO:0000313" key="10">
    <source>
        <dbReference type="EMBL" id="ASM82650.1"/>
    </source>
</evidence>
<dbReference type="InterPro" id="IPR000440">
    <property type="entry name" value="NADH_UbQ/plastoQ_OxRdtase_su3"/>
</dbReference>
<dbReference type="PANTHER" id="PTHR11058:SF9">
    <property type="entry name" value="NADH-UBIQUINONE OXIDOREDUCTASE CHAIN 3"/>
    <property type="match status" value="1"/>
</dbReference>
<comment type="subcellular location">
    <subcellularLocation>
        <location evidence="1">Membrane</location>
    </subcellularLocation>
    <subcellularLocation>
        <location evidence="9">Mitochondrion membrane</location>
        <topology evidence="9">Multi-pass membrane protein</topology>
    </subcellularLocation>
</comment>
<dbReference type="GO" id="GO:0031966">
    <property type="term" value="C:mitochondrial membrane"/>
    <property type="evidence" value="ECO:0007669"/>
    <property type="project" value="UniProtKB-SubCell"/>
</dbReference>
<name>A0A678RFI9_9NEOP</name>
<dbReference type="PANTHER" id="PTHR11058">
    <property type="entry name" value="NADH-UBIQUINONE OXIDOREDUCTASE CHAIN 3"/>
    <property type="match status" value="1"/>
</dbReference>
<dbReference type="InterPro" id="IPR038430">
    <property type="entry name" value="NDAH_ubi_oxred_su3_sf"/>
</dbReference>
<dbReference type="GO" id="GO:0030964">
    <property type="term" value="C:NADH dehydrogenase complex"/>
    <property type="evidence" value="ECO:0007669"/>
    <property type="project" value="TreeGrafter"/>
</dbReference>
<keyword evidence="9" id="KW-0520">NAD</keyword>
<evidence type="ECO:0000256" key="9">
    <source>
        <dbReference type="RuleBase" id="RU003640"/>
    </source>
</evidence>
<gene>
    <name evidence="10" type="primary">ND3</name>
</gene>
<evidence type="ECO:0000256" key="4">
    <source>
        <dbReference type="ARBA" id="ARBA00022448"/>
    </source>
</evidence>
<evidence type="ECO:0000256" key="6">
    <source>
        <dbReference type="ARBA" id="ARBA00022989"/>
    </source>
</evidence>
<reference evidence="10" key="1">
    <citation type="submission" date="2016-04" db="EMBL/GenBank/DDBJ databases">
        <title>The partial mitochondrial genomes of Eudohrnia metallica.</title>
        <authorList>
            <person name="Song F."/>
            <person name="Liu Y.Q."/>
            <person name="Jiang P."/>
            <person name="Li H."/>
            <person name="Cai W.Z."/>
        </authorList>
    </citation>
    <scope>NUCLEOTIDE SEQUENCE</scope>
</reference>
<dbReference type="EMBL" id="KX091853">
    <property type="protein sequence ID" value="ASM82650.1"/>
    <property type="molecule type" value="Genomic_DNA"/>
</dbReference>
<feature type="transmembrane region" description="Helical" evidence="9">
    <location>
        <begin position="58"/>
        <end position="82"/>
    </location>
</feature>
<dbReference type="EC" id="7.1.1.2" evidence="9"/>
<evidence type="ECO:0000256" key="3">
    <source>
        <dbReference type="ARBA" id="ARBA00021007"/>
    </source>
</evidence>
<protein>
    <recommendedName>
        <fullName evidence="3 9">NADH-ubiquinone oxidoreductase chain 3</fullName>
        <ecNumber evidence="9">7.1.1.2</ecNumber>
    </recommendedName>
</protein>
<organism evidence="10">
    <name type="scientific">Eudohrnia metallica</name>
    <dbReference type="NCBI Taxonomy" id="2021301"/>
    <lineage>
        <taxon>Eukaryota</taxon>
        <taxon>Metazoa</taxon>
        <taxon>Ecdysozoa</taxon>
        <taxon>Arthropoda</taxon>
        <taxon>Hexapoda</taxon>
        <taxon>Insecta</taxon>
        <taxon>Pterygota</taxon>
        <taxon>Neoptera</taxon>
        <taxon>Polyneoptera</taxon>
        <taxon>Dermaptera</taxon>
        <taxon>Neodermaptera</taxon>
        <taxon>Epidermaptera</taxon>
        <taxon>Forficuloidea</taxon>
        <taxon>Forficulidae</taxon>
        <taxon>Eudohrnia</taxon>
    </lineage>
</organism>
<dbReference type="GO" id="GO:0008137">
    <property type="term" value="F:NADH dehydrogenase (ubiquinone) activity"/>
    <property type="evidence" value="ECO:0007669"/>
    <property type="project" value="UniProtKB-UniRule"/>
</dbReference>
<evidence type="ECO:0000256" key="1">
    <source>
        <dbReference type="ARBA" id="ARBA00004370"/>
    </source>
</evidence>
<keyword evidence="9" id="KW-0830">Ubiquinone</keyword>
<keyword evidence="9" id="KW-0249">Electron transport</keyword>
<keyword evidence="4 9" id="KW-0813">Transport</keyword>
<evidence type="ECO:0000256" key="8">
    <source>
        <dbReference type="ARBA" id="ARBA00049551"/>
    </source>
</evidence>
<dbReference type="AlphaFoldDB" id="A0A678RFI9"/>
<feature type="transmembrane region" description="Helical" evidence="9">
    <location>
        <begin position="88"/>
        <end position="107"/>
    </location>
</feature>
<evidence type="ECO:0000256" key="5">
    <source>
        <dbReference type="ARBA" id="ARBA00022692"/>
    </source>
</evidence>
<geneLocation type="mitochondrion" evidence="10"/>
<keyword evidence="9" id="KW-1278">Translocase</keyword>
<proteinExistence type="inferred from homology"/>
<keyword evidence="6 9" id="KW-1133">Transmembrane helix</keyword>
<accession>A0A678RFI9</accession>
<feature type="transmembrane region" description="Helical" evidence="9">
    <location>
        <begin position="6"/>
        <end position="26"/>
    </location>
</feature>
<sequence>MFLEWWTGVGLTGLSCLVLIVAVGLGRKMTHASREKNSPFECGFDPRGALRLPFSLQFFLIAVVFLVFDVEVVLLLPLVVVMVKGNPVAWGVGGGGFLGILMGGLYFEWHQGALNWAW</sequence>
<dbReference type="Gene3D" id="1.20.58.1610">
    <property type="entry name" value="NADH:ubiquinone/plastoquinone oxidoreductase, chain 3"/>
    <property type="match status" value="1"/>
</dbReference>
<keyword evidence="7 9" id="KW-0472">Membrane</keyword>
<comment type="function">
    <text evidence="9">Core subunit of the mitochondrial membrane respiratory chain NADH dehydrogenase (Complex I) which catalyzes electron transfer from NADH through the respiratory chain, using ubiquinone as an electron acceptor. Essential for the catalytic activity of complex I.</text>
</comment>